<feature type="coiled-coil region" evidence="7">
    <location>
        <begin position="29"/>
        <end position="63"/>
    </location>
</feature>
<dbReference type="NCBIfam" id="TIGR03544">
    <property type="entry name" value="DivI1A_domain"/>
    <property type="match status" value="1"/>
</dbReference>
<sequence length="235" mass="26807">MALTPLDIQNKTFPTKMRGYNQDEVDDFLDLVVRDYEELTQRNRELEKAVKHSEEKLEYFNELKDALNQSIIVAQDTADKVKTSASKESEVIVTSAQNKADELVANAEKRAHQLTTDAEEKARKILTDATEKARQLATETEDLKKKTRVFHQRISLMLESQLEQVKSPEWDEILQPFSSYVTDSHEVIKEVLAKQLDNENDTDVNSDRGVIEAPMTAFDTQAIDISIVPGEHENE</sequence>
<name>A0AB74D0L1_ENTFC</name>
<evidence type="ECO:0000313" key="8">
    <source>
        <dbReference type="EMBL" id="ROX58127.1"/>
    </source>
</evidence>
<proteinExistence type="inferred from homology"/>
<dbReference type="Pfam" id="PF05103">
    <property type="entry name" value="DivIVA"/>
    <property type="match status" value="1"/>
</dbReference>
<evidence type="ECO:0000256" key="5">
    <source>
        <dbReference type="ARBA" id="ARBA00023054"/>
    </source>
</evidence>
<keyword evidence="3" id="KW-0963">Cytoplasm</keyword>
<protein>
    <submittedName>
        <fullName evidence="8">DivIVA domain-containing protein</fullName>
    </submittedName>
</protein>
<dbReference type="GO" id="GO:0005737">
    <property type="term" value="C:cytoplasm"/>
    <property type="evidence" value="ECO:0007669"/>
    <property type="project" value="UniProtKB-SubCell"/>
</dbReference>
<dbReference type="Proteomes" id="UP000281752">
    <property type="component" value="Unassembled WGS sequence"/>
</dbReference>
<dbReference type="PANTHER" id="PTHR35794">
    <property type="entry name" value="CELL DIVISION PROTEIN DIVIVA"/>
    <property type="match status" value="1"/>
</dbReference>
<evidence type="ECO:0000256" key="4">
    <source>
        <dbReference type="ARBA" id="ARBA00022618"/>
    </source>
</evidence>
<dbReference type="InterPro" id="IPR007793">
    <property type="entry name" value="DivIVA_fam"/>
</dbReference>
<comment type="subcellular location">
    <subcellularLocation>
        <location evidence="1">Cytoplasm</location>
    </subcellularLocation>
</comment>
<keyword evidence="6" id="KW-0131">Cell cycle</keyword>
<evidence type="ECO:0000313" key="9">
    <source>
        <dbReference type="Proteomes" id="UP000281752"/>
    </source>
</evidence>
<dbReference type="RefSeq" id="WP_123838047.1">
    <property type="nucleotide sequence ID" value="NZ_RKNG01000010.1"/>
</dbReference>
<evidence type="ECO:0000256" key="3">
    <source>
        <dbReference type="ARBA" id="ARBA00022490"/>
    </source>
</evidence>
<dbReference type="AlphaFoldDB" id="A0AB74D0L1"/>
<comment type="similarity">
    <text evidence="2">Belongs to the DivIVA family.</text>
</comment>
<dbReference type="EMBL" id="RKNM01000002">
    <property type="protein sequence ID" value="ROX58127.1"/>
    <property type="molecule type" value="Genomic_DNA"/>
</dbReference>
<dbReference type="PANTHER" id="PTHR35794:SF2">
    <property type="entry name" value="CELL DIVISION PROTEIN DIVIVA"/>
    <property type="match status" value="1"/>
</dbReference>
<evidence type="ECO:0000256" key="7">
    <source>
        <dbReference type="SAM" id="Coils"/>
    </source>
</evidence>
<gene>
    <name evidence="8" type="ORF">EGW36_02755</name>
</gene>
<feature type="coiled-coil region" evidence="7">
    <location>
        <begin position="104"/>
        <end position="146"/>
    </location>
</feature>
<dbReference type="GO" id="GO:0051301">
    <property type="term" value="P:cell division"/>
    <property type="evidence" value="ECO:0007669"/>
    <property type="project" value="UniProtKB-KW"/>
</dbReference>
<comment type="caution">
    <text evidence="8">The sequence shown here is derived from an EMBL/GenBank/DDBJ whole genome shotgun (WGS) entry which is preliminary data.</text>
</comment>
<organism evidence="8 9">
    <name type="scientific">Enterococcus faecium</name>
    <name type="common">Streptococcus faecium</name>
    <dbReference type="NCBI Taxonomy" id="1352"/>
    <lineage>
        <taxon>Bacteria</taxon>
        <taxon>Bacillati</taxon>
        <taxon>Bacillota</taxon>
        <taxon>Bacilli</taxon>
        <taxon>Lactobacillales</taxon>
        <taxon>Enterococcaceae</taxon>
        <taxon>Enterococcus</taxon>
    </lineage>
</organism>
<accession>A0AB74D0L1</accession>
<evidence type="ECO:0000256" key="2">
    <source>
        <dbReference type="ARBA" id="ARBA00009008"/>
    </source>
</evidence>
<dbReference type="InterPro" id="IPR019933">
    <property type="entry name" value="DivIVA_domain"/>
</dbReference>
<evidence type="ECO:0000256" key="1">
    <source>
        <dbReference type="ARBA" id="ARBA00004496"/>
    </source>
</evidence>
<dbReference type="Gene3D" id="6.10.250.660">
    <property type="match status" value="1"/>
</dbReference>
<keyword evidence="5 7" id="KW-0175">Coiled coil</keyword>
<keyword evidence="4" id="KW-0132">Cell division</keyword>
<reference evidence="8 9" key="1">
    <citation type="submission" date="2018-10" db="EMBL/GenBank/DDBJ databases">
        <title>Genotypes and phenotypes of Enterococci isolated from broiler chickens.</title>
        <authorList>
            <person name="Muhammad A.R."/>
            <person name="Diarra M.S."/>
        </authorList>
    </citation>
    <scope>NUCLEOTIDE SEQUENCE [LARGE SCALE GENOMIC DNA]</scope>
    <source>
        <strain evidence="8 9">P5 C A 35</strain>
    </source>
</reference>
<evidence type="ECO:0000256" key="6">
    <source>
        <dbReference type="ARBA" id="ARBA00023306"/>
    </source>
</evidence>